<feature type="transmembrane region" description="Helical" evidence="4">
    <location>
        <begin position="87"/>
        <end position="109"/>
    </location>
</feature>
<dbReference type="OrthoDB" id="1740265at2759"/>
<dbReference type="Gene3D" id="3.20.20.80">
    <property type="entry name" value="Glycosidases"/>
    <property type="match status" value="2"/>
</dbReference>
<dbReference type="GeneID" id="110979322"/>
<feature type="domain" description="Glycosyl hydrolase family 13 catalytic" evidence="5">
    <location>
        <begin position="746"/>
        <end position="1147"/>
    </location>
</feature>
<gene>
    <name evidence="7" type="primary">LOC110979322</name>
</gene>
<reference evidence="7" key="1">
    <citation type="submission" date="2025-08" db="UniProtKB">
        <authorList>
            <consortium name="RefSeq"/>
        </authorList>
    </citation>
    <scope>IDENTIFICATION</scope>
</reference>
<evidence type="ECO:0000313" key="6">
    <source>
        <dbReference type="Proteomes" id="UP000694845"/>
    </source>
</evidence>
<protein>
    <submittedName>
        <fullName evidence="7">Uncharacterized protein LOC110979322</fullName>
    </submittedName>
</protein>
<dbReference type="PANTHER" id="PTHR10357">
    <property type="entry name" value="ALPHA-AMYLASE FAMILY MEMBER"/>
    <property type="match status" value="1"/>
</dbReference>
<keyword evidence="6" id="KW-1185">Reference proteome</keyword>
<dbReference type="Proteomes" id="UP000694845">
    <property type="component" value="Unplaced"/>
</dbReference>
<dbReference type="OMA" id="YREISWQ"/>
<evidence type="ECO:0000256" key="2">
    <source>
        <dbReference type="ARBA" id="ARBA00023295"/>
    </source>
</evidence>
<proteinExistence type="predicted"/>
<dbReference type="Gene3D" id="2.60.40.1180">
    <property type="entry name" value="Golgi alpha-mannosidase II"/>
    <property type="match status" value="1"/>
</dbReference>
<sequence>MSVNKGFEDDIELQEADKSMDLPHNSHDYEDVNIEKKSIQDSDSDSIVPVKKTEDREELIHDGPYAGMGKEELLRYSRGFSWRAARWVLLLILLAGWCAMLGMSIYIIVVTPRCLPWWQTSVIYQIYPRSFKDSDGDGIGDLKGIIEKVDYLSDIGVGAVLLHSIYQSPQRDLGYDVSDFEKVDPIFGSQEDFDALITALHDKNIKVILDFIPNHSSVEHEFFQKSSARDETYLNWYTWADNSNNWVSVYSGSAWRLKSERAQHYLHQFSEYQPDLNLRKEAVTNYLETVLEQWFIKGVDGFSIQGVKYMFETDAYTDDTPAPGYVNDGLGDPVQYESLLHDKSSEFDGLQHVLLKKWRKGIFDQFSTAGTYRVMITDSDSNSSYARTYYGTEEDPEVDLPMNLNLVNLGDVNGGWSGTTIGTGYTTGLEVYEMVQEWMDNLPKGKWPSFMLGHHGVHRIASRLTKEHAGAANMLLLTLPGTPICYYGDEIGMTDVLITEDELMDIKALNDMPRWEIKTRDRQRTPMQWTADPYAGFTSSVNGSWLPVPPEEEFTKVNVAVMDEDPNSVLRMFKALTKLRAEKRTLRQGPTAKFVHNTLNVVSYIRELEGERERFFVAINFGQDTTFENDFFDRANGALPVEGTVVVGTDMSRVGERVQLNKIALRVGEGILVLLDEIVEVQDQNWWYQYFRPANLTPKAKGECAYIIHMELTFATCVAIFLCVLTPSFAAGFGPDEWWKNTIIYQIYPRSFMDSDGDGVGDLDGITSRLEHFNDLGVGTVWLSPVYKSPMADFGYDVADFKDIDPIFGTMADFDELITKAHRLGLKLMMDFVPNHSSDQHAWFLESKKNKDTSNPYKDYYMWEDPKQGCSPVEECVPNNWVSLFGGSMWEWVPERQQFYLHQFLKEQPDLNYRNPQVRAAMDDVVRFWLEKGVDGMRVDAIRHMYENEDLQDEPPNPDYTPVPGEQAQYDSLLHTKTVDLPELHDVIKNWRQIFNEFGNDAGYPQYRFMVTETYDTHKGLLPYYGTPDQPEADFPFNFGMIELTKENLSGNKIYDFVNDWMKDLPTGKWPNWVIGNHDNFRIADRIGVNYARALNVLNLLLPGTPTTYYGEEIVMEDIWVPYNETQDPYAINNPSHWQNYTRDPERSPMQWDWSPPHAGFSTTAGKTWLPVNDNYLSGVNVADQKADDTSALKLYARLATLRKEEPAFQTNHLDYVIVNEKIFSFLRTPDTAGRDSFLVIINAGTSDSTEDYSAALRGMMIQVEDDTGVIAASSKMDRNGEPQGMNKISAAVGEALVIRAKVYAYNAASQPSSSLFIALATIIAIIFRHVIFKY</sequence>
<dbReference type="SMART" id="SM00642">
    <property type="entry name" value="Aamy"/>
    <property type="match status" value="2"/>
</dbReference>
<keyword evidence="4" id="KW-0472">Membrane</keyword>
<evidence type="ECO:0000313" key="7">
    <source>
        <dbReference type="RefSeq" id="XP_022090707.1"/>
    </source>
</evidence>
<dbReference type="InterPro" id="IPR013780">
    <property type="entry name" value="Glyco_hydro_b"/>
</dbReference>
<feature type="domain" description="Glycosyl hydrolase family 13 catalytic" evidence="5">
    <location>
        <begin position="125"/>
        <end position="524"/>
    </location>
</feature>
<dbReference type="FunFam" id="3.90.400.10:FF:000002">
    <property type="entry name" value="Sucrose isomerase"/>
    <property type="match status" value="1"/>
</dbReference>
<evidence type="ECO:0000259" key="5">
    <source>
        <dbReference type="SMART" id="SM00642"/>
    </source>
</evidence>
<feature type="transmembrane region" description="Helical" evidence="4">
    <location>
        <begin position="1314"/>
        <end position="1332"/>
    </location>
</feature>
<accession>A0A8B7YDR4</accession>
<dbReference type="KEGG" id="aplc:110979322"/>
<dbReference type="GO" id="GO:0005975">
    <property type="term" value="P:carbohydrate metabolic process"/>
    <property type="evidence" value="ECO:0007669"/>
    <property type="project" value="InterPro"/>
</dbReference>
<keyword evidence="4" id="KW-1133">Transmembrane helix</keyword>
<dbReference type="GO" id="GO:0006865">
    <property type="term" value="P:amino acid transport"/>
    <property type="evidence" value="ECO:0007669"/>
    <property type="project" value="TreeGrafter"/>
</dbReference>
<evidence type="ECO:0000256" key="1">
    <source>
        <dbReference type="ARBA" id="ARBA00022801"/>
    </source>
</evidence>
<dbReference type="Pfam" id="PF00128">
    <property type="entry name" value="Alpha-amylase"/>
    <property type="match status" value="2"/>
</dbReference>
<dbReference type="SUPFAM" id="SSF51445">
    <property type="entry name" value="(Trans)glycosidases"/>
    <property type="match status" value="2"/>
</dbReference>
<dbReference type="InterPro" id="IPR006047">
    <property type="entry name" value="GH13_cat_dom"/>
</dbReference>
<dbReference type="InterPro" id="IPR045857">
    <property type="entry name" value="O16G_dom_2"/>
</dbReference>
<organism evidence="6 7">
    <name type="scientific">Acanthaster planci</name>
    <name type="common">Crown-of-thorns starfish</name>
    <dbReference type="NCBI Taxonomy" id="133434"/>
    <lineage>
        <taxon>Eukaryota</taxon>
        <taxon>Metazoa</taxon>
        <taxon>Echinodermata</taxon>
        <taxon>Eleutherozoa</taxon>
        <taxon>Asterozoa</taxon>
        <taxon>Asteroidea</taxon>
        <taxon>Valvatacea</taxon>
        <taxon>Valvatida</taxon>
        <taxon>Acanthasteridae</taxon>
        <taxon>Acanthaster</taxon>
    </lineage>
</organism>
<feature type="compositionally biased region" description="Basic and acidic residues" evidence="3">
    <location>
        <begin position="15"/>
        <end position="27"/>
    </location>
</feature>
<dbReference type="Pfam" id="PF16028">
    <property type="entry name" value="SLC3A2_N"/>
    <property type="match status" value="1"/>
</dbReference>
<dbReference type="InterPro" id="IPR031984">
    <property type="entry name" value="SLC3A2_N"/>
</dbReference>
<dbReference type="InterPro" id="IPR017853">
    <property type="entry name" value="GH"/>
</dbReference>
<dbReference type="PANTHER" id="PTHR10357:SF179">
    <property type="entry name" value="NEUTRAL AND BASIC AMINO ACID TRANSPORT PROTEIN RBAT"/>
    <property type="match status" value="1"/>
</dbReference>
<keyword evidence="1" id="KW-0378">Hydrolase</keyword>
<feature type="region of interest" description="Disordered" evidence="3">
    <location>
        <begin position="1"/>
        <end position="27"/>
    </location>
</feature>
<dbReference type="Gene3D" id="3.90.400.10">
    <property type="entry name" value="Oligo-1,6-glucosidase, Domain 2"/>
    <property type="match status" value="2"/>
</dbReference>
<keyword evidence="2" id="KW-0326">Glycosidase</keyword>
<dbReference type="RefSeq" id="XP_022090707.1">
    <property type="nucleotide sequence ID" value="XM_022235015.1"/>
</dbReference>
<dbReference type="GO" id="GO:0016798">
    <property type="term" value="F:hydrolase activity, acting on glycosyl bonds"/>
    <property type="evidence" value="ECO:0007669"/>
    <property type="project" value="UniProtKB-KW"/>
</dbReference>
<evidence type="ECO:0000256" key="4">
    <source>
        <dbReference type="SAM" id="Phobius"/>
    </source>
</evidence>
<keyword evidence="4" id="KW-0812">Transmembrane</keyword>
<name>A0A8B7YDR4_ACAPL</name>
<evidence type="ECO:0000256" key="3">
    <source>
        <dbReference type="SAM" id="MobiDB-lite"/>
    </source>
</evidence>